<dbReference type="RefSeq" id="WP_106590478.1">
    <property type="nucleotide sequence ID" value="NZ_PYGI01000002.1"/>
</dbReference>
<dbReference type="InterPro" id="IPR002347">
    <property type="entry name" value="SDR_fam"/>
</dbReference>
<dbReference type="CDD" id="cd05233">
    <property type="entry name" value="SDR_c"/>
    <property type="match status" value="1"/>
</dbReference>
<dbReference type="EMBL" id="PYGI01000002">
    <property type="protein sequence ID" value="PSL16266.1"/>
    <property type="molecule type" value="Genomic_DNA"/>
</dbReference>
<gene>
    <name evidence="5" type="ORF">CLV44_102190</name>
</gene>
<evidence type="ECO:0000256" key="1">
    <source>
        <dbReference type="ARBA" id="ARBA00006484"/>
    </source>
</evidence>
<dbReference type="OrthoDB" id="7301144at2"/>
<dbReference type="GO" id="GO:0016491">
    <property type="term" value="F:oxidoreductase activity"/>
    <property type="evidence" value="ECO:0007669"/>
    <property type="project" value="UniProtKB-KW"/>
</dbReference>
<protein>
    <submittedName>
        <fullName evidence="5">Short-subunit dehydrogenase</fullName>
    </submittedName>
</protein>
<dbReference type="PRINTS" id="PR00081">
    <property type="entry name" value="GDHRDH"/>
</dbReference>
<name>A0A2P8F3I9_9GAMM</name>
<dbReference type="PANTHER" id="PTHR44196:SF1">
    <property type="entry name" value="DEHYDROGENASE_REDUCTASE SDR FAMILY MEMBER 7B"/>
    <property type="match status" value="1"/>
</dbReference>
<dbReference type="NCBIfam" id="NF006565">
    <property type="entry name" value="PRK09072.1"/>
    <property type="match status" value="1"/>
</dbReference>
<dbReference type="Pfam" id="PF00106">
    <property type="entry name" value="adh_short"/>
    <property type="match status" value="1"/>
</dbReference>
<dbReference type="AlphaFoldDB" id="A0A2P8F3I9"/>
<evidence type="ECO:0000256" key="3">
    <source>
        <dbReference type="RuleBase" id="RU000363"/>
    </source>
</evidence>
<dbReference type="InterPro" id="IPR020904">
    <property type="entry name" value="Sc_DH/Rdtase_CS"/>
</dbReference>
<keyword evidence="6" id="KW-1185">Reference proteome</keyword>
<feature type="domain" description="Ketoreductase" evidence="4">
    <location>
        <begin position="6"/>
        <end position="238"/>
    </location>
</feature>
<dbReference type="Gene3D" id="3.40.50.720">
    <property type="entry name" value="NAD(P)-binding Rossmann-like Domain"/>
    <property type="match status" value="1"/>
</dbReference>
<comment type="similarity">
    <text evidence="1 3">Belongs to the short-chain dehydrogenases/reductases (SDR) family.</text>
</comment>
<dbReference type="GO" id="GO:0016020">
    <property type="term" value="C:membrane"/>
    <property type="evidence" value="ECO:0007669"/>
    <property type="project" value="TreeGrafter"/>
</dbReference>
<organism evidence="5 6">
    <name type="scientific">Marinobacterium halophilum</name>
    <dbReference type="NCBI Taxonomy" id="267374"/>
    <lineage>
        <taxon>Bacteria</taxon>
        <taxon>Pseudomonadati</taxon>
        <taxon>Pseudomonadota</taxon>
        <taxon>Gammaproteobacteria</taxon>
        <taxon>Oceanospirillales</taxon>
        <taxon>Oceanospirillaceae</taxon>
        <taxon>Marinobacterium</taxon>
    </lineage>
</organism>
<evidence type="ECO:0000313" key="5">
    <source>
        <dbReference type="EMBL" id="PSL16266.1"/>
    </source>
</evidence>
<comment type="caution">
    <text evidence="5">The sequence shown here is derived from an EMBL/GenBank/DDBJ whole genome shotgun (WGS) entry which is preliminary data.</text>
</comment>
<dbReference type="PRINTS" id="PR00080">
    <property type="entry name" value="SDRFAMILY"/>
</dbReference>
<dbReference type="PANTHER" id="PTHR44196">
    <property type="entry name" value="DEHYDROGENASE/REDUCTASE SDR FAMILY MEMBER 7B"/>
    <property type="match status" value="1"/>
</dbReference>
<dbReference type="SMART" id="SM00822">
    <property type="entry name" value="PKS_KR"/>
    <property type="match status" value="1"/>
</dbReference>
<dbReference type="PROSITE" id="PS00061">
    <property type="entry name" value="ADH_SHORT"/>
    <property type="match status" value="1"/>
</dbReference>
<accession>A0A2P8F3I9</accession>
<dbReference type="InterPro" id="IPR036291">
    <property type="entry name" value="NAD(P)-bd_dom_sf"/>
</dbReference>
<proteinExistence type="inferred from homology"/>
<dbReference type="Proteomes" id="UP000242133">
    <property type="component" value="Unassembled WGS sequence"/>
</dbReference>
<reference evidence="5 6" key="1">
    <citation type="submission" date="2018-03" db="EMBL/GenBank/DDBJ databases">
        <title>Genomic Encyclopedia of Archaeal and Bacterial Type Strains, Phase II (KMG-II): from individual species to whole genera.</title>
        <authorList>
            <person name="Goeker M."/>
        </authorList>
    </citation>
    <scope>NUCLEOTIDE SEQUENCE [LARGE SCALE GENOMIC DNA]</scope>
    <source>
        <strain evidence="5 6">DSM 17586</strain>
    </source>
</reference>
<keyword evidence="2" id="KW-0560">Oxidoreductase</keyword>
<evidence type="ECO:0000259" key="4">
    <source>
        <dbReference type="SMART" id="SM00822"/>
    </source>
</evidence>
<dbReference type="InterPro" id="IPR057326">
    <property type="entry name" value="KR_dom"/>
</dbReference>
<evidence type="ECO:0000313" key="6">
    <source>
        <dbReference type="Proteomes" id="UP000242133"/>
    </source>
</evidence>
<dbReference type="SUPFAM" id="SSF51735">
    <property type="entry name" value="NAD(P)-binding Rossmann-fold domains"/>
    <property type="match status" value="1"/>
</dbReference>
<sequence>MQFDRRHILITGASGGIGSALAHALAAEKASLLLHGRNAQALTALADECRQLGAGNVQTCIADLTTAEGRGALVSHVQRDFLRLDTLINNAGISRFQLFNQQTPGQIEQLLASNINAPVLLTHALITSLLETQGEPPVILNIGSAFGAIGFPGYSTYCASKGALRLFTEALAREYSDTALRVQYLAPRATRTRINSDRANAMTAATGSSIDSPECVAQAALQLLRSGHAQAAIGWPEKLLVRLNGLRPELISRVLRKQLAKIKTFANQPDTGA</sequence>
<evidence type="ECO:0000256" key="2">
    <source>
        <dbReference type="ARBA" id="ARBA00023002"/>
    </source>
</evidence>